<organism evidence="6">
    <name type="scientific">Erwinia rhapontici</name>
    <name type="common">Pectobacterium rhapontici</name>
    <dbReference type="NCBI Taxonomy" id="55212"/>
    <lineage>
        <taxon>Bacteria</taxon>
        <taxon>Pseudomonadati</taxon>
        <taxon>Pseudomonadota</taxon>
        <taxon>Gammaproteobacteria</taxon>
        <taxon>Enterobacterales</taxon>
        <taxon>Erwiniaceae</taxon>
        <taxon>Erwinia</taxon>
    </lineage>
</organism>
<dbReference type="InterPro" id="IPR045170">
    <property type="entry name" value="MTOX"/>
</dbReference>
<name>A0A0Y0ALC4_ERWRD</name>
<evidence type="ECO:0000256" key="3">
    <source>
        <dbReference type="ARBA" id="ARBA00022827"/>
    </source>
</evidence>
<dbReference type="Gene3D" id="3.30.9.10">
    <property type="entry name" value="D-Amino Acid Oxidase, subunit A, domain 2"/>
    <property type="match status" value="1"/>
</dbReference>
<evidence type="ECO:0000259" key="5">
    <source>
        <dbReference type="Pfam" id="PF01266"/>
    </source>
</evidence>
<dbReference type="Gene3D" id="3.50.50.60">
    <property type="entry name" value="FAD/NAD(P)-binding domain"/>
    <property type="match status" value="1"/>
</dbReference>
<dbReference type="Pfam" id="PF01266">
    <property type="entry name" value="DAO"/>
    <property type="match status" value="1"/>
</dbReference>
<dbReference type="InterPro" id="IPR006076">
    <property type="entry name" value="FAD-dep_OxRdtase"/>
</dbReference>
<evidence type="ECO:0000256" key="1">
    <source>
        <dbReference type="ARBA" id="ARBA00001974"/>
    </source>
</evidence>
<keyword evidence="4" id="KW-0560">Oxidoreductase</keyword>
<comment type="cofactor">
    <cofactor evidence="1">
        <name>FAD</name>
        <dbReference type="ChEBI" id="CHEBI:57692"/>
    </cofactor>
</comment>
<accession>A0A0Y0ALC4</accession>
<dbReference type="SMR" id="A0A0Y0ALC4"/>
<protein>
    <submittedName>
        <fullName evidence="6">RosE</fullName>
    </submittedName>
</protein>
<sequence>MHTSEEWDVIIIGAGPIGLSSAWNYARNNKEHKILVLDKYSLMTQLAGTSGEERHWRLQYSEIEIFRLTLEADKLWQELEQKADRKLIHRTGSLWFGDADVWTNEGQITQTMKSMDEMALPYERLSIRAIEQRYGFSHFDANYEGFLQQDGGVIDVKGTLSTLYSLAAELNVSFRFGQEVLALEPDNHGVTVIGADRRFRARKVLVASGPGSKKLVQELDIELELATYEMACISMLRSQRKQENDPFWFAFQQPVASDSNLFYGFPPNPWSVNGFDRLGTDFEVDPITDAHAPSYEANPQHVERALEFARRHMPFLAPDREHYASSCLAVLPTNPQRQFYLDSARGRCHGGENVVVSAGGWAFKFTPLMGQICADLLNDKSPRWDISALRF</sequence>
<keyword evidence="3" id="KW-0274">FAD</keyword>
<proteinExistence type="predicted"/>
<dbReference type="PANTHER" id="PTHR10961:SF7">
    <property type="entry name" value="FAD DEPENDENT OXIDOREDUCTASE DOMAIN-CONTAINING PROTEIN"/>
    <property type="match status" value="1"/>
</dbReference>
<keyword evidence="2" id="KW-0285">Flavoprotein</keyword>
<evidence type="ECO:0000313" key="6">
    <source>
        <dbReference type="EMBL" id="AMB18975.1"/>
    </source>
</evidence>
<dbReference type="GO" id="GO:0050660">
    <property type="term" value="F:flavin adenine dinucleotide binding"/>
    <property type="evidence" value="ECO:0007669"/>
    <property type="project" value="InterPro"/>
</dbReference>
<dbReference type="GO" id="GO:0008115">
    <property type="term" value="F:sarcosine oxidase activity"/>
    <property type="evidence" value="ECO:0007669"/>
    <property type="project" value="TreeGrafter"/>
</dbReference>
<evidence type="ECO:0000256" key="2">
    <source>
        <dbReference type="ARBA" id="ARBA00022630"/>
    </source>
</evidence>
<dbReference type="AlphaFoldDB" id="A0A0Y0ALC4"/>
<evidence type="ECO:0000256" key="4">
    <source>
        <dbReference type="ARBA" id="ARBA00023002"/>
    </source>
</evidence>
<dbReference type="SUPFAM" id="SSF51905">
    <property type="entry name" value="FAD/NAD(P)-binding domain"/>
    <property type="match status" value="1"/>
</dbReference>
<dbReference type="EMBL" id="KT210364">
    <property type="protein sequence ID" value="AMB18975.1"/>
    <property type="molecule type" value="Genomic_DNA"/>
</dbReference>
<feature type="domain" description="FAD dependent oxidoreductase" evidence="5">
    <location>
        <begin position="8"/>
        <end position="376"/>
    </location>
</feature>
<reference evidence="6" key="1">
    <citation type="journal article" date="2016" name="Microbiology (Mosc.)">
        <title>The Fe2+ chelator Proferrorosamine A: a gene cluster of Erwinia rhapontici P45 involved in its synthesis and its impact on growth of Erwinia amylovora CFBP1430.</title>
        <authorList>
            <person name="Born Y."/>
            <person name="Remus-Emsermann M.N."/>
            <person name="Bieri M."/>
            <person name="Kamber T."/>
            <person name="Piel J."/>
            <person name="Pelludat C."/>
        </authorList>
    </citation>
    <scope>NUCLEOTIDE SEQUENCE</scope>
    <source>
        <strain evidence="6">P45</strain>
    </source>
</reference>
<dbReference type="InterPro" id="IPR036188">
    <property type="entry name" value="FAD/NAD-bd_sf"/>
</dbReference>
<dbReference type="PANTHER" id="PTHR10961">
    <property type="entry name" value="PEROXISOMAL SARCOSINE OXIDASE"/>
    <property type="match status" value="1"/>
</dbReference>
<gene>
    <name evidence="6" type="primary">rosE</name>
</gene>